<keyword evidence="3" id="KW-1185">Reference proteome</keyword>
<evidence type="ECO:0000259" key="1">
    <source>
        <dbReference type="Pfam" id="PF07833"/>
    </source>
</evidence>
<accession>A0ABX3HKB4</accession>
<evidence type="ECO:0000313" key="3">
    <source>
        <dbReference type="Proteomes" id="UP000187412"/>
    </source>
</evidence>
<protein>
    <recommendedName>
        <fullName evidence="1">Copper amine oxidase-like N-terminal domain-containing protein</fullName>
    </recommendedName>
</protein>
<proteinExistence type="predicted"/>
<sequence length="377" mass="42258">MNSLLHSRLGKLFLVASIVFFGYFFGNKQETVHADSPITSTAIYEAYLDVDMVTEALKNGLGVKVNDFLSSATTPLDQKAAVINALYSVQGWEDRDLTEEYSQSVYGKKSDSLDKAKLTPQEIFVLGYMKVLDHYFDPDLYWITEAQKASPDSMTVALIHALAVSQENLMCSWKNTEAVLADKSLKQDIRPEAIDIIIEYMELYKDDLCQGGGQQQAAINSLVDDIKRDAIVLSIGQSNVLAKGKQTMIDETNSKITPYLRKETTMVPLRFISDQFGAAVHFDSKKHEVTIQYRNQKILINEADSTISVNGRSSAKDTTIVTKNGRTFVPLRVIMDVFSKKTYYHRGLIIISDKLVLNPLNAQDNQAAEKIKVEFVK</sequence>
<dbReference type="SUPFAM" id="SSF55383">
    <property type="entry name" value="Copper amine oxidase, domain N"/>
    <property type="match status" value="1"/>
</dbReference>
<dbReference type="Proteomes" id="UP000187412">
    <property type="component" value="Unassembled WGS sequence"/>
</dbReference>
<name>A0ABX3HKB4_PAEBO</name>
<dbReference type="EMBL" id="MPTB01000008">
    <property type="protein sequence ID" value="OMD49846.1"/>
    <property type="molecule type" value="Genomic_DNA"/>
</dbReference>
<dbReference type="InterPro" id="IPR012854">
    <property type="entry name" value="Cu_amine_oxidase-like_N"/>
</dbReference>
<reference evidence="2 3" key="1">
    <citation type="submission" date="2016-10" db="EMBL/GenBank/DDBJ databases">
        <title>Paenibacillus species isolates.</title>
        <authorList>
            <person name="Beno S.M."/>
        </authorList>
    </citation>
    <scope>NUCLEOTIDE SEQUENCE [LARGE SCALE GENOMIC DNA]</scope>
    <source>
        <strain evidence="2 3">FSL H7-0744</strain>
    </source>
</reference>
<dbReference type="RefSeq" id="WP_076110048.1">
    <property type="nucleotide sequence ID" value="NZ_MPTB01000008.1"/>
</dbReference>
<feature type="domain" description="Copper amine oxidase-like N-terminal" evidence="1">
    <location>
        <begin position="253"/>
        <end position="344"/>
    </location>
</feature>
<gene>
    <name evidence="2" type="ORF">BSK56_07805</name>
</gene>
<dbReference type="InterPro" id="IPR036582">
    <property type="entry name" value="Mao_N_sf"/>
</dbReference>
<dbReference type="Gene3D" id="3.30.457.10">
    <property type="entry name" value="Copper amine oxidase-like, N-terminal domain"/>
    <property type="match status" value="1"/>
</dbReference>
<comment type="caution">
    <text evidence="2">The sequence shown here is derived from an EMBL/GenBank/DDBJ whole genome shotgun (WGS) entry which is preliminary data.</text>
</comment>
<evidence type="ECO:0000313" key="2">
    <source>
        <dbReference type="EMBL" id="OMD49846.1"/>
    </source>
</evidence>
<dbReference type="Pfam" id="PF07833">
    <property type="entry name" value="Cu_amine_oxidN1"/>
    <property type="match status" value="1"/>
</dbReference>
<organism evidence="2 3">
    <name type="scientific">Paenibacillus borealis</name>
    <dbReference type="NCBI Taxonomy" id="160799"/>
    <lineage>
        <taxon>Bacteria</taxon>
        <taxon>Bacillati</taxon>
        <taxon>Bacillota</taxon>
        <taxon>Bacilli</taxon>
        <taxon>Bacillales</taxon>
        <taxon>Paenibacillaceae</taxon>
        <taxon>Paenibacillus</taxon>
    </lineage>
</organism>